<feature type="compositionally biased region" description="Polar residues" evidence="2">
    <location>
        <begin position="709"/>
        <end position="729"/>
    </location>
</feature>
<gene>
    <name evidence="3" type="ORF">niasHT_036500</name>
</gene>
<feature type="compositionally biased region" description="Low complexity" evidence="2">
    <location>
        <begin position="498"/>
        <end position="522"/>
    </location>
</feature>
<accession>A0ABD2IVG9</accession>
<dbReference type="Gene3D" id="1.10.287.1490">
    <property type="match status" value="1"/>
</dbReference>
<feature type="compositionally biased region" description="Low complexity" evidence="2">
    <location>
        <begin position="430"/>
        <end position="489"/>
    </location>
</feature>
<feature type="compositionally biased region" description="Basic and acidic residues" evidence="2">
    <location>
        <begin position="1070"/>
        <end position="1079"/>
    </location>
</feature>
<protein>
    <submittedName>
        <fullName evidence="3">Uncharacterized protein</fullName>
    </submittedName>
</protein>
<feature type="coiled-coil region" evidence="1">
    <location>
        <begin position="971"/>
        <end position="1026"/>
    </location>
</feature>
<feature type="compositionally biased region" description="Basic residues" evidence="2">
    <location>
        <begin position="181"/>
        <end position="191"/>
    </location>
</feature>
<feature type="compositionally biased region" description="Polar residues" evidence="2">
    <location>
        <begin position="655"/>
        <end position="701"/>
    </location>
</feature>
<feature type="compositionally biased region" description="Basic and acidic residues" evidence="2">
    <location>
        <begin position="1049"/>
        <end position="1063"/>
    </location>
</feature>
<evidence type="ECO:0000256" key="2">
    <source>
        <dbReference type="SAM" id="MobiDB-lite"/>
    </source>
</evidence>
<feature type="compositionally biased region" description="Polar residues" evidence="2">
    <location>
        <begin position="1080"/>
        <end position="1094"/>
    </location>
</feature>
<feature type="compositionally biased region" description="Low complexity" evidence="2">
    <location>
        <begin position="533"/>
        <end position="571"/>
    </location>
</feature>
<evidence type="ECO:0000313" key="4">
    <source>
        <dbReference type="Proteomes" id="UP001620626"/>
    </source>
</evidence>
<feature type="compositionally biased region" description="Polar residues" evidence="2">
    <location>
        <begin position="572"/>
        <end position="604"/>
    </location>
</feature>
<dbReference type="SUPFAM" id="SSF57997">
    <property type="entry name" value="Tropomyosin"/>
    <property type="match status" value="1"/>
</dbReference>
<keyword evidence="4" id="KW-1185">Reference proteome</keyword>
<dbReference type="EMBL" id="JBICBT010001088">
    <property type="protein sequence ID" value="KAL3083929.1"/>
    <property type="molecule type" value="Genomic_DNA"/>
</dbReference>
<feature type="compositionally biased region" description="Low complexity" evidence="2">
    <location>
        <begin position="267"/>
        <end position="286"/>
    </location>
</feature>
<feature type="compositionally biased region" description="Polar residues" evidence="2">
    <location>
        <begin position="407"/>
        <end position="420"/>
    </location>
</feature>
<feature type="compositionally biased region" description="Polar residues" evidence="2">
    <location>
        <begin position="296"/>
        <end position="307"/>
    </location>
</feature>
<feature type="region of interest" description="Disordered" evidence="2">
    <location>
        <begin position="1049"/>
        <end position="1117"/>
    </location>
</feature>
<feature type="compositionally biased region" description="Low complexity" evidence="2">
    <location>
        <begin position="613"/>
        <end position="648"/>
    </location>
</feature>
<evidence type="ECO:0000313" key="3">
    <source>
        <dbReference type="EMBL" id="KAL3083929.1"/>
    </source>
</evidence>
<organism evidence="3 4">
    <name type="scientific">Heterodera trifolii</name>
    <dbReference type="NCBI Taxonomy" id="157864"/>
    <lineage>
        <taxon>Eukaryota</taxon>
        <taxon>Metazoa</taxon>
        <taxon>Ecdysozoa</taxon>
        <taxon>Nematoda</taxon>
        <taxon>Chromadorea</taxon>
        <taxon>Rhabditida</taxon>
        <taxon>Tylenchina</taxon>
        <taxon>Tylenchomorpha</taxon>
        <taxon>Tylenchoidea</taxon>
        <taxon>Heteroderidae</taxon>
        <taxon>Heteroderinae</taxon>
        <taxon>Heterodera</taxon>
    </lineage>
</organism>
<sequence length="1465" mass="164738">MFRVNNSQHYLTGSSRISFYAVLFLCFLIHSTKSTDQKTKLCADPKCKADLFPSHFVRAYDSSDTSFLKAKENALVKIVAFSFSDRPDILEAEDNEGKKGLIFDSHIDITPYVFFLESALKSNQTLYMVERTGDWPKLIKEVSAVPELLRMYINHANKLENYSLDKDLVAQLAKFEESQKKTKAHHHHHHPNSQQQQKNSKELLTAKSDKKENENTNNEMRTDEGLERKQAVSSPSHDPSQQLEPIQRDENSPPKTQPEQILHHQNPESQNQLNQQQTPPQVQPNPSTDDQKEAGSIQQTPSQSQPNHQQTPSQVQPNQQQTPHQSQPNPSTKTDSIQTPSQSNQQQIPPQVQPNPSTDNQKETDSIQQTPSQIQPNQQQIPPQVQPNQQQTPHQSQPNPSTDNQKESQIQPNHQQTPPQVQKKETDSIQQTPSQIQSNQQQTPPQVQPNQQQTPHQSQPNPSTKTDSIQTPSQSNQQQIPPQVQPNPSTDNQKETDSIQQTPSQIQPNQQQIPPQVQPNPSTDNQKKMDSIQQTPSKSQSNQQQTPPQVQPNQQQTPHQSQPNHQQTPPQVQSNPSTDNQKESQIQPNHQQTPPQVQSNPSTDNQKEADSIQQTPSQSQPNPSTNNQKEADSIQQTPSQSQPNPSTDNQKEADSIQQTPSQSQPNHQQTPPQVQSNPSTDNQKQANSIQLQTEGLSNQLPISGDAVPAQQSIGTGTPSEQSITSQQRETTPDEKEQKSAQTVREEVLDETQKGNELEGGKSSEGAEQQQNEQKYCFKEDCQELDDRFPNSDQTQQQQPLSPNHSALKRMFHEWMASLRSVLPEPLCHFEDTGLIVLAFVITALVVHLVNLLFATNSGPAPLNHRLLHDCITRLKEQELIIEKANKNMAINQQFAEAANAAEHLQKRNEALEESLKSVEKRAFDLEEENGKVKQANKNMGYELEQSQALVVELKASVETKLAELKIMSSVQQRVETELSDALNKLAQSQNKEKYLEQDLKEAQLQLERVKLELGEAQKEMTAKKNECTEKAAEIDELLGVVAELNKDKIGEKSKSKEREEGRKKSQQKPTTDEKQHNMDHSGSSAASSPGQNASLLEDPDNGAGSGGSAGWSDLGDGMEIQGTEAETKGGKLLDILELAKLKSRLRSLETERDQLKLTMKITQEEKEYLAKDLDRLRQELVEKERDSEQRELDRHGLTQQCSKLLQMIEEKEKRMGYSEQEREKLRTRISEAEMGLFRVEDEKRELQHRTKELEQSLKQSTELNGRLENKFYHEERRLNSKIRQLEEQLVIAKSLASPVNMSRGGLSADLNMSANSSDQGFVPLSSPDGGGARIRSAVPSLWSEIDTNEPVEELVSLERKAMRRRSIRSGIASGEISRVSPFLNDIVHVNKLGHEEMMNSSKFSSAASVRSANVPRQRMRSRSAGRQSIARLIPASKPNVNIHKPAIPASRPNVQIHKPAPKEHI</sequence>
<proteinExistence type="predicted"/>
<feature type="compositionally biased region" description="Low complexity" evidence="2">
    <location>
        <begin position="308"/>
        <end position="357"/>
    </location>
</feature>
<feature type="compositionally biased region" description="Low complexity" evidence="2">
    <location>
        <begin position="367"/>
        <end position="402"/>
    </location>
</feature>
<feature type="compositionally biased region" description="Polar residues" evidence="2">
    <location>
        <begin position="231"/>
        <end position="244"/>
    </location>
</feature>
<name>A0ABD2IVG9_9BILA</name>
<reference evidence="3 4" key="1">
    <citation type="submission" date="2024-10" db="EMBL/GenBank/DDBJ databases">
        <authorList>
            <person name="Kim D."/>
        </authorList>
    </citation>
    <scope>NUCLEOTIDE SEQUENCE [LARGE SCALE GENOMIC DNA]</scope>
    <source>
        <strain evidence="3">BH-2024</strain>
    </source>
</reference>
<dbReference type="Proteomes" id="UP001620626">
    <property type="component" value="Unassembled WGS sequence"/>
</dbReference>
<evidence type="ECO:0000256" key="1">
    <source>
        <dbReference type="SAM" id="Coils"/>
    </source>
</evidence>
<feature type="region of interest" description="Disordered" evidence="2">
    <location>
        <begin position="1440"/>
        <end position="1465"/>
    </location>
</feature>
<feature type="region of interest" description="Disordered" evidence="2">
    <location>
        <begin position="177"/>
        <end position="773"/>
    </location>
</feature>
<feature type="compositionally biased region" description="Basic and acidic residues" evidence="2">
    <location>
        <begin position="207"/>
        <end position="230"/>
    </location>
</feature>
<feature type="coiled-coil region" evidence="1">
    <location>
        <begin position="894"/>
        <end position="935"/>
    </location>
</feature>
<feature type="coiled-coil region" evidence="1">
    <location>
        <begin position="1138"/>
        <end position="1295"/>
    </location>
</feature>
<keyword evidence="1" id="KW-0175">Coiled coil</keyword>
<feature type="compositionally biased region" description="Basic and acidic residues" evidence="2">
    <location>
        <begin position="730"/>
        <end position="761"/>
    </location>
</feature>
<comment type="caution">
    <text evidence="3">The sequence shown here is derived from an EMBL/GenBank/DDBJ whole genome shotgun (WGS) entry which is preliminary data.</text>
</comment>